<reference evidence="1 2" key="1">
    <citation type="submission" date="2024-05" db="EMBL/GenBank/DDBJ databases">
        <title>Culex pipiens pipiens assembly and annotation.</title>
        <authorList>
            <person name="Alout H."/>
            <person name="Durand T."/>
        </authorList>
    </citation>
    <scope>NUCLEOTIDE SEQUENCE [LARGE SCALE GENOMIC DNA]</scope>
    <source>
        <strain evidence="1">HA-2024</strain>
        <tissue evidence="1">Whole body</tissue>
    </source>
</reference>
<dbReference type="AlphaFoldDB" id="A0ABD1CLD0"/>
<dbReference type="Proteomes" id="UP001562425">
    <property type="component" value="Unassembled WGS sequence"/>
</dbReference>
<protein>
    <recommendedName>
        <fullName evidence="3">NADH dehydrogenase [ubiquinone] flavoprotein 3, mitochondrial</fullName>
    </recommendedName>
</protein>
<comment type="caution">
    <text evidence="1">The sequence shown here is derived from an EMBL/GenBank/DDBJ whole genome shotgun (WGS) entry which is preliminary data.</text>
</comment>
<dbReference type="Pfam" id="PF15880">
    <property type="entry name" value="NDUFV3"/>
    <property type="match status" value="1"/>
</dbReference>
<gene>
    <name evidence="1" type="ORF">pipiens_016499</name>
</gene>
<evidence type="ECO:0000313" key="1">
    <source>
        <dbReference type="EMBL" id="KAL1377085.1"/>
    </source>
</evidence>
<keyword evidence="2" id="KW-1185">Reference proteome</keyword>
<organism evidence="1 2">
    <name type="scientific">Culex pipiens pipiens</name>
    <name type="common">Northern house mosquito</name>
    <dbReference type="NCBI Taxonomy" id="38569"/>
    <lineage>
        <taxon>Eukaryota</taxon>
        <taxon>Metazoa</taxon>
        <taxon>Ecdysozoa</taxon>
        <taxon>Arthropoda</taxon>
        <taxon>Hexapoda</taxon>
        <taxon>Insecta</taxon>
        <taxon>Pterygota</taxon>
        <taxon>Neoptera</taxon>
        <taxon>Endopterygota</taxon>
        <taxon>Diptera</taxon>
        <taxon>Nematocera</taxon>
        <taxon>Culicoidea</taxon>
        <taxon>Culicidae</taxon>
        <taxon>Culicinae</taxon>
        <taxon>Culicini</taxon>
        <taxon>Culex</taxon>
        <taxon>Culex</taxon>
    </lineage>
</organism>
<dbReference type="EMBL" id="JBEHCU010011198">
    <property type="protein sequence ID" value="KAL1377085.1"/>
    <property type="molecule type" value="Genomic_DNA"/>
</dbReference>
<sequence length="110" mass="11694">MIRQILLKNDILVRLVAARAYSQPSAGKPAGPGAAAAAAPKAVSGDVPGLSSKCVHSKSGPIGPGASRDGEYKVPEYYCYDKNSYFEAEIEMNKFRLPQPIANLCLEANI</sequence>
<accession>A0ABD1CLD0</accession>
<evidence type="ECO:0000313" key="2">
    <source>
        <dbReference type="Proteomes" id="UP001562425"/>
    </source>
</evidence>
<name>A0ABD1CLD0_CULPP</name>
<dbReference type="InterPro" id="IPR026193">
    <property type="entry name" value="NDUFV3"/>
</dbReference>
<proteinExistence type="predicted"/>
<evidence type="ECO:0008006" key="3">
    <source>
        <dbReference type="Google" id="ProtNLM"/>
    </source>
</evidence>